<dbReference type="RefSeq" id="WP_139233024.1">
    <property type="nucleotide sequence ID" value="NZ_FPBP01000011.1"/>
</dbReference>
<name>A0A1I7JMK9_9GAMM</name>
<protein>
    <submittedName>
        <fullName evidence="1">Uncharacterized protein</fullName>
    </submittedName>
</protein>
<proteinExistence type="predicted"/>
<dbReference type="AlphaFoldDB" id="A0A1I7JMK9"/>
<dbReference type="Proteomes" id="UP000198693">
    <property type="component" value="Unassembled WGS sequence"/>
</dbReference>
<organism evidence="1 2">
    <name type="scientific">Halomonas korlensis</name>
    <dbReference type="NCBI Taxonomy" id="463301"/>
    <lineage>
        <taxon>Bacteria</taxon>
        <taxon>Pseudomonadati</taxon>
        <taxon>Pseudomonadota</taxon>
        <taxon>Gammaproteobacteria</taxon>
        <taxon>Oceanospirillales</taxon>
        <taxon>Halomonadaceae</taxon>
        <taxon>Halomonas</taxon>
    </lineage>
</organism>
<accession>A0A1I7JMK9</accession>
<reference evidence="2" key="1">
    <citation type="submission" date="2016-10" db="EMBL/GenBank/DDBJ databases">
        <authorList>
            <person name="Varghese N."/>
            <person name="Submissions S."/>
        </authorList>
    </citation>
    <scope>NUCLEOTIDE SEQUENCE [LARGE SCALE GENOMIC DNA]</scope>
    <source>
        <strain evidence="2">CGMCC 1.6981</strain>
    </source>
</reference>
<sequence length="90" mass="9776">MPRFMIGLLSLCLLLLMTGCAASEIRTVPIMVTPTVPHHLTAPLEPPGVSMINHRDLLALIADYEKLRRRANADRAAVEVILASDAGTDE</sequence>
<evidence type="ECO:0000313" key="2">
    <source>
        <dbReference type="Proteomes" id="UP000198693"/>
    </source>
</evidence>
<dbReference type="OrthoDB" id="6174580at2"/>
<dbReference type="PROSITE" id="PS51257">
    <property type="entry name" value="PROKAR_LIPOPROTEIN"/>
    <property type="match status" value="1"/>
</dbReference>
<evidence type="ECO:0000313" key="1">
    <source>
        <dbReference type="EMBL" id="SFU86401.1"/>
    </source>
</evidence>
<keyword evidence="2" id="KW-1185">Reference proteome</keyword>
<gene>
    <name evidence="1" type="ORF">SAMN04487955_11178</name>
</gene>
<dbReference type="EMBL" id="FPBP01000011">
    <property type="protein sequence ID" value="SFU86401.1"/>
    <property type="molecule type" value="Genomic_DNA"/>
</dbReference>